<name>A0A6C0B759_9ZZZZ</name>
<evidence type="ECO:0000256" key="1">
    <source>
        <dbReference type="SAM" id="MobiDB-lite"/>
    </source>
</evidence>
<evidence type="ECO:0000313" key="2">
    <source>
        <dbReference type="EMBL" id="QHS87313.1"/>
    </source>
</evidence>
<sequence>MADQFINIAKPFLIGELTKKIKENEKQFDVVETEIDTIIAQLKAQLEPISKPIITGIKMIPFGDPNERLQELSDELKLKMDGISFSELEKIPNIDPALTTRIKALPDKVKTKLKGLVDELITGKAPEVPKPEVESTTATVVPKPEVEATTTATVIPAPEVVATATVVPVAPEVVARAETIEAGLNTLSDSGKEEVIKTIMELLNKSGVLEEIKKQICTAPAPPTTQVLPPAPPAPPAGGANKKNRRKTKKNIRRQNKSYTKFGRTF</sequence>
<reference evidence="2" key="1">
    <citation type="journal article" date="2020" name="Nature">
        <title>Giant virus diversity and host interactions through global metagenomics.</title>
        <authorList>
            <person name="Schulz F."/>
            <person name="Roux S."/>
            <person name="Paez-Espino D."/>
            <person name="Jungbluth S."/>
            <person name="Walsh D.A."/>
            <person name="Denef V.J."/>
            <person name="McMahon K.D."/>
            <person name="Konstantinidis K.T."/>
            <person name="Eloe-Fadrosh E.A."/>
            <person name="Kyrpides N.C."/>
            <person name="Woyke T."/>
        </authorList>
    </citation>
    <scope>NUCLEOTIDE SEQUENCE</scope>
    <source>
        <strain evidence="2">GVMAG-M-3300010157-4</strain>
    </source>
</reference>
<accession>A0A6C0B759</accession>
<proteinExistence type="predicted"/>
<feature type="region of interest" description="Disordered" evidence="1">
    <location>
        <begin position="222"/>
        <end position="266"/>
    </location>
</feature>
<feature type="compositionally biased region" description="Basic residues" evidence="1">
    <location>
        <begin position="242"/>
        <end position="256"/>
    </location>
</feature>
<organism evidence="2">
    <name type="scientific">viral metagenome</name>
    <dbReference type="NCBI Taxonomy" id="1070528"/>
    <lineage>
        <taxon>unclassified sequences</taxon>
        <taxon>metagenomes</taxon>
        <taxon>organismal metagenomes</taxon>
    </lineage>
</organism>
<dbReference type="EMBL" id="MN739080">
    <property type="protein sequence ID" value="QHS87313.1"/>
    <property type="molecule type" value="Genomic_DNA"/>
</dbReference>
<dbReference type="AlphaFoldDB" id="A0A6C0B759"/>
<protein>
    <submittedName>
        <fullName evidence="2">Uncharacterized protein</fullName>
    </submittedName>
</protein>